<dbReference type="GO" id="GO:0015137">
    <property type="term" value="F:citrate transmembrane transporter activity"/>
    <property type="evidence" value="ECO:0007669"/>
    <property type="project" value="InterPro"/>
</dbReference>
<feature type="transmembrane region" description="Helical" evidence="6">
    <location>
        <begin position="348"/>
        <end position="367"/>
    </location>
</feature>
<evidence type="ECO:0000313" key="9">
    <source>
        <dbReference type="Proteomes" id="UP000027644"/>
    </source>
</evidence>
<dbReference type="PANTHER" id="PTHR30354">
    <property type="entry name" value="GNT FAMILY GLUCONATE TRANSPORTER"/>
    <property type="match status" value="1"/>
</dbReference>
<feature type="transmembrane region" description="Helical" evidence="6">
    <location>
        <begin position="278"/>
        <end position="293"/>
    </location>
</feature>
<feature type="transmembrane region" description="Helical" evidence="6">
    <location>
        <begin position="190"/>
        <end position="208"/>
    </location>
</feature>
<evidence type="ECO:0000256" key="2">
    <source>
        <dbReference type="ARBA" id="ARBA00022448"/>
    </source>
</evidence>
<feature type="domain" description="Citrate transporter-like" evidence="7">
    <location>
        <begin position="14"/>
        <end position="396"/>
    </location>
</feature>
<proteinExistence type="predicted"/>
<feature type="transmembrane region" description="Helical" evidence="6">
    <location>
        <begin position="305"/>
        <end position="328"/>
    </location>
</feature>
<reference evidence="8 9" key="1">
    <citation type="journal article" date="2014" name="PLoS Genet.">
        <title>Hidden diversity in honey bee gut symbionts detected by single-cell genomics.</title>
        <authorList>
            <person name="Engel P."/>
            <person name="Stepanauskas R."/>
            <person name="Moran N."/>
        </authorList>
    </citation>
    <scope>NUCLEOTIDE SEQUENCE [LARGE SCALE GENOMIC DNA]</scope>
    <source>
        <strain evidence="8 9">SCGC AB-598-J21</strain>
    </source>
</reference>
<protein>
    <submittedName>
        <fullName evidence="8">H+/citrate symporter</fullName>
    </submittedName>
</protein>
<feature type="transmembrane region" description="Helical" evidence="6">
    <location>
        <begin position="152"/>
        <end position="170"/>
    </location>
</feature>
<comment type="subcellular location">
    <subcellularLocation>
        <location evidence="1">Membrane</location>
        <topology evidence="1">Multi-pass membrane protein</topology>
    </subcellularLocation>
</comment>
<evidence type="ECO:0000256" key="3">
    <source>
        <dbReference type="ARBA" id="ARBA00022692"/>
    </source>
</evidence>
<keyword evidence="5 6" id="KW-0472">Membrane</keyword>
<feature type="transmembrane region" description="Helical" evidence="6">
    <location>
        <begin position="434"/>
        <end position="452"/>
    </location>
</feature>
<gene>
    <name evidence="8" type="ORF">SASC598J21_008150</name>
</gene>
<feature type="transmembrane region" description="Helical" evidence="6">
    <location>
        <begin position="29"/>
        <end position="50"/>
    </location>
</feature>
<feature type="transmembrane region" description="Helical" evidence="6">
    <location>
        <begin position="255"/>
        <end position="272"/>
    </location>
</feature>
<feature type="transmembrane region" description="Helical" evidence="6">
    <location>
        <begin position="70"/>
        <end position="91"/>
    </location>
</feature>
<dbReference type="NCBIfam" id="TIGR00784">
    <property type="entry name" value="citMHS"/>
    <property type="match status" value="1"/>
</dbReference>
<evidence type="ECO:0000256" key="6">
    <source>
        <dbReference type="SAM" id="Phobius"/>
    </source>
</evidence>
<dbReference type="EMBL" id="AVQL01000420">
    <property type="protein sequence ID" value="KEQ01410.1"/>
    <property type="molecule type" value="Genomic_DNA"/>
</dbReference>
<keyword evidence="2" id="KW-0813">Transport</keyword>
<comment type="caution">
    <text evidence="8">The sequence shown here is derived from an EMBL/GenBank/DDBJ whole genome shotgun (WGS) entry which is preliminary data.</text>
</comment>
<evidence type="ECO:0000259" key="7">
    <source>
        <dbReference type="Pfam" id="PF03600"/>
    </source>
</evidence>
<name>A0A074VG45_9NEIS</name>
<keyword evidence="3 6" id="KW-0812">Transmembrane</keyword>
<evidence type="ECO:0000256" key="5">
    <source>
        <dbReference type="ARBA" id="ARBA00023136"/>
    </source>
</evidence>
<evidence type="ECO:0000256" key="4">
    <source>
        <dbReference type="ARBA" id="ARBA00022989"/>
    </source>
</evidence>
<dbReference type="InterPro" id="IPR003474">
    <property type="entry name" value="Glcn_transporter"/>
</dbReference>
<dbReference type="PANTHER" id="PTHR30354:SF26">
    <property type="entry name" value="TRANSPORTER, PUTATIVE-RELATED"/>
    <property type="match status" value="1"/>
</dbReference>
<dbReference type="InterPro" id="IPR014738">
    <property type="entry name" value="Citrate_transporter"/>
</dbReference>
<dbReference type="Proteomes" id="UP000027644">
    <property type="component" value="Unassembled WGS sequence"/>
</dbReference>
<dbReference type="Pfam" id="PF03600">
    <property type="entry name" value="CitMHS"/>
    <property type="match status" value="1"/>
</dbReference>
<evidence type="ECO:0000256" key="1">
    <source>
        <dbReference type="ARBA" id="ARBA00004141"/>
    </source>
</evidence>
<evidence type="ECO:0000313" key="8">
    <source>
        <dbReference type="EMBL" id="KEQ01410.1"/>
    </source>
</evidence>
<dbReference type="AlphaFoldDB" id="A0A074VG45"/>
<feature type="transmembrane region" description="Helical" evidence="6">
    <location>
        <begin position="111"/>
        <end position="140"/>
    </location>
</feature>
<sequence>MLALVGILTIATLLFCIMSKRLSPIVALIIIPILGAVIALYIVPLFQGSLDVVPHYTVIPKMVVTGISKLAPMAAMFVFAIIFFGVVSDAGMFDPIIAKILKVVGTNPKRIIIGTGVLALIAHLDGNGAVTFLITVPAMLPLYNKLGIDKRILAGITALSAGVNFLPWTGPMIRASAALEVSTHDLFTPLIPAQICGLAFMVFMGWYWGRKEEKRLGLAGAGAGAVIGGENEETATHFAPKELTEEEQKLRRPHLFWANITLVILVITGMVATKISPVVIFMVACCIALTLNYRKPAEQSARINAHAKGALMMASILFAAGVFTGIMGESGMLKAMANSAGHFVPDSLSSHIPFIVSLVAMPLSLVFDPDSYYFGIMPVVANIGGFPPIQVAQASLLGQMTTGFPVSPLTPATFLLCSLSGVDLADHQKFSIPILWLASIVMAVGAMLFGVFPI</sequence>
<organism evidence="8 9">
    <name type="scientific">Snodgrassella alvi SCGC AB-598-J21</name>
    <dbReference type="NCBI Taxonomy" id="1385367"/>
    <lineage>
        <taxon>Bacteria</taxon>
        <taxon>Pseudomonadati</taxon>
        <taxon>Pseudomonadota</taxon>
        <taxon>Betaproteobacteria</taxon>
        <taxon>Neisseriales</taxon>
        <taxon>Neisseriaceae</taxon>
        <taxon>Snodgrassella</taxon>
    </lineage>
</organism>
<accession>A0A074VG45</accession>
<dbReference type="GO" id="GO:0015128">
    <property type="term" value="F:gluconate transmembrane transporter activity"/>
    <property type="evidence" value="ECO:0007669"/>
    <property type="project" value="InterPro"/>
</dbReference>
<dbReference type="InterPro" id="IPR004680">
    <property type="entry name" value="Cit_transptr-like_dom"/>
</dbReference>
<dbReference type="GO" id="GO:0005886">
    <property type="term" value="C:plasma membrane"/>
    <property type="evidence" value="ECO:0007669"/>
    <property type="project" value="TreeGrafter"/>
</dbReference>
<keyword evidence="4 6" id="KW-1133">Transmembrane helix</keyword>